<dbReference type="InterPro" id="IPR000718">
    <property type="entry name" value="Peptidase_M13"/>
</dbReference>
<proteinExistence type="predicted"/>
<dbReference type="InterPro" id="IPR024079">
    <property type="entry name" value="MetalloPept_cat_dom_sf"/>
</dbReference>
<keyword evidence="3" id="KW-1185">Reference proteome</keyword>
<name>A0AAQ4E096_AMBAM</name>
<dbReference type="GO" id="GO:0006508">
    <property type="term" value="P:proteolysis"/>
    <property type="evidence" value="ECO:0007669"/>
    <property type="project" value="InterPro"/>
</dbReference>
<evidence type="ECO:0008006" key="4">
    <source>
        <dbReference type="Google" id="ProtNLM"/>
    </source>
</evidence>
<dbReference type="AlphaFoldDB" id="A0AAQ4E096"/>
<dbReference type="EMBL" id="JARKHS020024453">
    <property type="protein sequence ID" value="KAK8768136.1"/>
    <property type="molecule type" value="Genomic_DNA"/>
</dbReference>
<gene>
    <name evidence="2" type="ORF">V5799_005084</name>
</gene>
<organism evidence="2 3">
    <name type="scientific">Amblyomma americanum</name>
    <name type="common">Lone star tick</name>
    <dbReference type="NCBI Taxonomy" id="6943"/>
    <lineage>
        <taxon>Eukaryota</taxon>
        <taxon>Metazoa</taxon>
        <taxon>Ecdysozoa</taxon>
        <taxon>Arthropoda</taxon>
        <taxon>Chelicerata</taxon>
        <taxon>Arachnida</taxon>
        <taxon>Acari</taxon>
        <taxon>Parasitiformes</taxon>
        <taxon>Ixodida</taxon>
        <taxon>Ixodoidea</taxon>
        <taxon>Ixodidae</taxon>
        <taxon>Amblyomminae</taxon>
        <taxon>Amblyomma</taxon>
    </lineage>
</organism>
<evidence type="ECO:0000313" key="3">
    <source>
        <dbReference type="Proteomes" id="UP001321473"/>
    </source>
</evidence>
<reference evidence="2 3" key="1">
    <citation type="journal article" date="2023" name="Arcadia Sci">
        <title>De novo assembly of a long-read Amblyomma americanum tick genome.</title>
        <authorList>
            <person name="Chou S."/>
            <person name="Poskanzer K.E."/>
            <person name="Rollins M."/>
            <person name="Thuy-Boun P.S."/>
        </authorList>
    </citation>
    <scope>NUCLEOTIDE SEQUENCE [LARGE SCALE GENOMIC DNA]</scope>
    <source>
        <strain evidence="2">F_SG_1</strain>
        <tissue evidence="2">Salivary glands</tissue>
    </source>
</reference>
<feature type="region of interest" description="Disordered" evidence="1">
    <location>
        <begin position="1"/>
        <end position="24"/>
    </location>
</feature>
<evidence type="ECO:0000256" key="1">
    <source>
        <dbReference type="SAM" id="MobiDB-lite"/>
    </source>
</evidence>
<dbReference type="PROSITE" id="PS51885">
    <property type="entry name" value="NEPRILYSIN"/>
    <property type="match status" value="1"/>
</dbReference>
<feature type="compositionally biased region" description="Polar residues" evidence="1">
    <location>
        <begin position="1"/>
        <end position="10"/>
    </location>
</feature>
<dbReference type="GO" id="GO:0004222">
    <property type="term" value="F:metalloendopeptidase activity"/>
    <property type="evidence" value="ECO:0007669"/>
    <property type="project" value="InterPro"/>
</dbReference>
<dbReference type="SUPFAM" id="SSF55486">
    <property type="entry name" value="Metalloproteases ('zincins'), catalytic domain"/>
    <property type="match status" value="1"/>
</dbReference>
<accession>A0AAQ4E096</accession>
<evidence type="ECO:0000313" key="2">
    <source>
        <dbReference type="EMBL" id="KAK8768136.1"/>
    </source>
</evidence>
<sequence length="102" mass="11613">MSLFISNATAAGQDDSEEAAHPSRHLLKHQVKLPDADTTCTTETRLWMERYLRGKLNTSVNPCVDFYSYVCSSKWFSKGLDIRDRPYMERTVGMHADAGREV</sequence>
<dbReference type="Gene3D" id="3.40.390.10">
    <property type="entry name" value="Collagenase (Catalytic Domain)"/>
    <property type="match status" value="1"/>
</dbReference>
<protein>
    <recommendedName>
        <fullName evidence="4">Peptidase M13 N-terminal domain-containing protein</fullName>
    </recommendedName>
</protein>
<comment type="caution">
    <text evidence="2">The sequence shown here is derived from an EMBL/GenBank/DDBJ whole genome shotgun (WGS) entry which is preliminary data.</text>
</comment>
<dbReference type="Proteomes" id="UP001321473">
    <property type="component" value="Unassembled WGS sequence"/>
</dbReference>